<proteinExistence type="predicted"/>
<dbReference type="EMBL" id="JBHSNS010000001">
    <property type="protein sequence ID" value="MFC5727446.1"/>
    <property type="molecule type" value="Genomic_DNA"/>
</dbReference>
<dbReference type="Gene3D" id="3.40.50.2000">
    <property type="entry name" value="Glycogen Phosphorylase B"/>
    <property type="match status" value="1"/>
</dbReference>
<reference evidence="2" key="1">
    <citation type="journal article" date="2019" name="Int. J. Syst. Evol. Microbiol.">
        <title>The Global Catalogue of Microorganisms (GCM) 10K type strain sequencing project: providing services to taxonomists for standard genome sequencing and annotation.</title>
        <authorList>
            <consortium name="The Broad Institute Genomics Platform"/>
            <consortium name="The Broad Institute Genome Sequencing Center for Infectious Disease"/>
            <person name="Wu L."/>
            <person name="Ma J."/>
        </authorList>
    </citation>
    <scope>NUCLEOTIDE SEQUENCE [LARGE SCALE GENOMIC DNA]</scope>
    <source>
        <strain evidence="2">YIM 94188</strain>
    </source>
</reference>
<comment type="caution">
    <text evidence="1">The sequence shown here is derived from an EMBL/GenBank/DDBJ whole genome shotgun (WGS) entry which is preliminary data.</text>
</comment>
<evidence type="ECO:0000313" key="2">
    <source>
        <dbReference type="Proteomes" id="UP001596072"/>
    </source>
</evidence>
<dbReference type="Proteomes" id="UP001596072">
    <property type="component" value="Unassembled WGS sequence"/>
</dbReference>
<gene>
    <name evidence="1" type="ORF">ACFPQB_00855</name>
</gene>
<accession>A0ABW0Z8Y0</accession>
<sequence>MSDLLVFVDPKRGRGGGQVVLEGLMRLCAGRIDTALVMPPEGRSSIAVPSNVQEFSSLTDCIRTVRGRRVRLVANANAVFPRVALAARKLRGKAASVESVAIVHNYPSSRAREVMTKAALAQFDTVIVVEPGLLRLRADAYAPPWLSVPADFNVVREPPAARTGVVKSFGRPDPSKGLHLLPPIFEQLERRGWKAQVALGHALDGRDRYRERLRGRLAPWLVEGRRTIDWVEPGDVFVIPSISGEAACLTAQEALARGAFVVASRIGLMPYLLPEGGAMATFKIGGITDAVDRVDEFRRMTSERFTAAGAVAVETISRRAGVWYDVVADRLAAVDGERCGA</sequence>
<dbReference type="SUPFAM" id="SSF53756">
    <property type="entry name" value="UDP-Glycosyltransferase/glycogen phosphorylase"/>
    <property type="match status" value="1"/>
</dbReference>
<protein>
    <submittedName>
        <fullName evidence="1">Glycosyltransferase</fullName>
    </submittedName>
</protein>
<keyword evidence="2" id="KW-1185">Reference proteome</keyword>
<name>A0ABW0Z8Y0_9ACTN</name>
<organism evidence="1 2">
    <name type="scientific">Nocardioides vastitatis</name>
    <dbReference type="NCBI Taxonomy" id="2568655"/>
    <lineage>
        <taxon>Bacteria</taxon>
        <taxon>Bacillati</taxon>
        <taxon>Actinomycetota</taxon>
        <taxon>Actinomycetes</taxon>
        <taxon>Propionibacteriales</taxon>
        <taxon>Nocardioidaceae</taxon>
        <taxon>Nocardioides</taxon>
    </lineage>
</organism>
<evidence type="ECO:0000313" key="1">
    <source>
        <dbReference type="EMBL" id="MFC5727446.1"/>
    </source>
</evidence>
<dbReference type="RefSeq" id="WP_136433389.1">
    <property type="nucleotide sequence ID" value="NZ_JBHSNS010000001.1"/>
</dbReference>